<evidence type="ECO:0000313" key="3">
    <source>
        <dbReference type="Proteomes" id="UP001221546"/>
    </source>
</evidence>
<dbReference type="RefSeq" id="WP_310885329.1">
    <property type="nucleotide sequence ID" value="NZ_CP121646.1"/>
</dbReference>
<keyword evidence="3" id="KW-1185">Reference proteome</keyword>
<evidence type="ECO:0000259" key="1">
    <source>
        <dbReference type="Pfam" id="PF08937"/>
    </source>
</evidence>
<dbReference type="EMBL" id="CP121646">
    <property type="protein sequence ID" value="WFU62672.1"/>
    <property type="molecule type" value="Genomic_DNA"/>
</dbReference>
<dbReference type="InterPro" id="IPR036490">
    <property type="entry name" value="ThsB_TIR-like_sf"/>
</dbReference>
<dbReference type="InterPro" id="IPR015032">
    <property type="entry name" value="ThsB__TIR-like_domain"/>
</dbReference>
<name>A0ABY8JB85_9BRAD</name>
<dbReference type="Pfam" id="PF08937">
    <property type="entry name" value="ThsB_TIR"/>
    <property type="match status" value="1"/>
</dbReference>
<dbReference type="Proteomes" id="UP001221546">
    <property type="component" value="Chromosome"/>
</dbReference>
<reference evidence="2 3" key="1">
    <citation type="submission" date="2023-04" db="EMBL/GenBank/DDBJ databases">
        <title>Australian commercial rhizobial inoculants.</title>
        <authorList>
            <person name="Kohlmeier M.G."/>
            <person name="O'Hara G.W."/>
            <person name="Colombi E."/>
            <person name="Ramsay J.P."/>
            <person name="Terpolilli J."/>
        </authorList>
    </citation>
    <scope>NUCLEOTIDE SEQUENCE [LARGE SCALE GENOMIC DNA]</scope>
    <source>
        <strain evidence="2 3">CB627</strain>
    </source>
</reference>
<proteinExistence type="predicted"/>
<feature type="domain" description="Thoeris protein ThsB TIR-like" evidence="1">
    <location>
        <begin position="6"/>
        <end position="101"/>
    </location>
</feature>
<gene>
    <name evidence="2" type="ORF">QA636_35365</name>
</gene>
<dbReference type="SUPFAM" id="SSF52206">
    <property type="entry name" value="Hypothetical protein MTH538"/>
    <property type="match status" value="1"/>
</dbReference>
<accession>A0ABY8JB85</accession>
<evidence type="ECO:0000313" key="2">
    <source>
        <dbReference type="EMBL" id="WFU62672.1"/>
    </source>
</evidence>
<sequence>MARKVFFSFAYDDLWRVNVVRYSAVIDGVCLAGFHDASVWKIAKRQGDAAIKVLIDDALKTSIATVVLIGANTSARAYVSYEVERSIELGHALLGVRINQIKDENGRSGSAGQVPMALMKAEVPIYDYEFGRLGSWIEKAQARAKP</sequence>
<protein>
    <submittedName>
        <fullName evidence="2">TIR domain-containing protein</fullName>
    </submittedName>
</protein>
<organism evidence="2 3">
    <name type="scientific">Bradyrhizobium brasilense</name>
    <dbReference type="NCBI Taxonomy" id="1419277"/>
    <lineage>
        <taxon>Bacteria</taxon>
        <taxon>Pseudomonadati</taxon>
        <taxon>Pseudomonadota</taxon>
        <taxon>Alphaproteobacteria</taxon>
        <taxon>Hyphomicrobiales</taxon>
        <taxon>Nitrobacteraceae</taxon>
        <taxon>Bradyrhizobium</taxon>
    </lineage>
</organism>